<reference evidence="8 9" key="1">
    <citation type="submission" date="2024-10" db="EMBL/GenBank/DDBJ databases">
        <title>Updated reference genomes for cyclostephanoid diatoms.</title>
        <authorList>
            <person name="Roberts W.R."/>
            <person name="Alverson A.J."/>
        </authorList>
    </citation>
    <scope>NUCLEOTIDE SEQUENCE [LARGE SCALE GENOMIC DNA]</scope>
    <source>
        <strain evidence="8 9">AJA010-31</strain>
    </source>
</reference>
<proteinExistence type="predicted"/>
<evidence type="ECO:0000313" key="9">
    <source>
        <dbReference type="Proteomes" id="UP001530400"/>
    </source>
</evidence>
<dbReference type="Pfam" id="PF03457">
    <property type="entry name" value="HA"/>
    <property type="match status" value="1"/>
</dbReference>
<evidence type="ECO:0000313" key="8">
    <source>
        <dbReference type="EMBL" id="KAL3776429.1"/>
    </source>
</evidence>
<evidence type="ECO:0000256" key="2">
    <source>
        <dbReference type="ARBA" id="ARBA00022692"/>
    </source>
</evidence>
<evidence type="ECO:0008006" key="10">
    <source>
        <dbReference type="Google" id="ProtNLM"/>
    </source>
</evidence>
<gene>
    <name evidence="8" type="ORF">ACHAWO_007845</name>
</gene>
<name>A0ABD3NMC3_9STRA</name>
<evidence type="ECO:0000256" key="1">
    <source>
        <dbReference type="ARBA" id="ARBA00004141"/>
    </source>
</evidence>
<feature type="domain" description="Helicase-associated" evidence="7">
    <location>
        <begin position="280"/>
        <end position="337"/>
    </location>
</feature>
<keyword evidence="2 5" id="KW-0812">Transmembrane</keyword>
<evidence type="ECO:0000256" key="3">
    <source>
        <dbReference type="ARBA" id="ARBA00022989"/>
    </source>
</evidence>
<protein>
    <recommendedName>
        <fullName evidence="10">ABC-2 type transporter domain-containing protein</fullName>
    </recommendedName>
</protein>
<dbReference type="InterPro" id="IPR005114">
    <property type="entry name" value="Helicase_assoc"/>
</dbReference>
<evidence type="ECO:0000256" key="5">
    <source>
        <dbReference type="SAM" id="Phobius"/>
    </source>
</evidence>
<dbReference type="AlphaFoldDB" id="A0ABD3NMC3"/>
<comment type="subcellular location">
    <subcellularLocation>
        <location evidence="1">Membrane</location>
        <topology evidence="1">Multi-pass membrane protein</topology>
    </subcellularLocation>
</comment>
<feature type="transmembrane region" description="Helical" evidence="5">
    <location>
        <begin position="85"/>
        <end position="105"/>
    </location>
</feature>
<dbReference type="EMBL" id="JALLPJ020001099">
    <property type="protein sequence ID" value="KAL3776429.1"/>
    <property type="molecule type" value="Genomic_DNA"/>
</dbReference>
<sequence length="345" mass="39810">MFFTFLFKSQWVIYHPTHRSCESSIFHGGVILFNRTGSNSNMVWFCRFTSLFSVTLWTFTRMYPSINTHHNWNESLRIISNEHRYSILPACLARYCVVFLCESGWPFLYVFVSYPLASMAGSWNAMFRISLMLSLNNVCYITIGNVLGVVVDNIPKAMIISTIVVQSSLVAAGFYTEVPSFLGWMRYLSPVYWSYRGIVKSAFTWSDTFKCRWGSTLAGVNRCFIEFHTSINNLKNRDIPVATFGELECVVLILLYVAMLLFILGFSIFRQHREDMLEMFFERLAEYKAIHGDTNVPSDHKSNDGLHLGWFVKLQRRHLKSGKLTDKQVERLEELGFGAKGESEL</sequence>
<organism evidence="8 9">
    <name type="scientific">Cyclotella atomus</name>
    <dbReference type="NCBI Taxonomy" id="382360"/>
    <lineage>
        <taxon>Eukaryota</taxon>
        <taxon>Sar</taxon>
        <taxon>Stramenopiles</taxon>
        <taxon>Ochrophyta</taxon>
        <taxon>Bacillariophyta</taxon>
        <taxon>Coscinodiscophyceae</taxon>
        <taxon>Thalassiosirophycidae</taxon>
        <taxon>Stephanodiscales</taxon>
        <taxon>Stephanodiscaceae</taxon>
        <taxon>Cyclotella</taxon>
    </lineage>
</organism>
<feature type="transmembrane region" description="Helical" evidence="5">
    <location>
        <begin position="125"/>
        <end position="150"/>
    </location>
</feature>
<evidence type="ECO:0000256" key="4">
    <source>
        <dbReference type="ARBA" id="ARBA00023136"/>
    </source>
</evidence>
<dbReference type="InterPro" id="IPR013525">
    <property type="entry name" value="ABC2_TM"/>
</dbReference>
<feature type="transmembrane region" description="Helical" evidence="5">
    <location>
        <begin position="250"/>
        <end position="269"/>
    </location>
</feature>
<evidence type="ECO:0000259" key="6">
    <source>
        <dbReference type="Pfam" id="PF01061"/>
    </source>
</evidence>
<comment type="caution">
    <text evidence="8">The sequence shown here is derived from an EMBL/GenBank/DDBJ whole genome shotgun (WGS) entry which is preliminary data.</text>
</comment>
<feature type="transmembrane region" description="Helical" evidence="5">
    <location>
        <begin position="157"/>
        <end position="176"/>
    </location>
</feature>
<evidence type="ECO:0000259" key="7">
    <source>
        <dbReference type="Pfam" id="PF03457"/>
    </source>
</evidence>
<keyword evidence="3 5" id="KW-1133">Transmembrane helix</keyword>
<dbReference type="Pfam" id="PF01061">
    <property type="entry name" value="ABC2_membrane"/>
    <property type="match status" value="1"/>
</dbReference>
<keyword evidence="9" id="KW-1185">Reference proteome</keyword>
<accession>A0ABD3NMC3</accession>
<feature type="domain" description="ABC-2 type transporter transmembrane" evidence="6">
    <location>
        <begin position="51"/>
        <end position="201"/>
    </location>
</feature>
<dbReference type="Gene3D" id="6.10.140.530">
    <property type="match status" value="1"/>
</dbReference>
<dbReference type="GO" id="GO:0016020">
    <property type="term" value="C:membrane"/>
    <property type="evidence" value="ECO:0007669"/>
    <property type="project" value="UniProtKB-SubCell"/>
</dbReference>
<dbReference type="Proteomes" id="UP001530400">
    <property type="component" value="Unassembled WGS sequence"/>
</dbReference>
<keyword evidence="4 5" id="KW-0472">Membrane</keyword>